<keyword evidence="5 12" id="KW-0732">Signal</keyword>
<evidence type="ECO:0000256" key="9">
    <source>
        <dbReference type="ARBA" id="ARBA00023170"/>
    </source>
</evidence>
<dbReference type="Pfam" id="PF13676">
    <property type="entry name" value="TIR_2"/>
    <property type="match status" value="1"/>
</dbReference>
<feature type="chain" id="PRO_5042286354" evidence="12">
    <location>
        <begin position="21"/>
        <end position="1070"/>
    </location>
</feature>
<dbReference type="GO" id="GO:0038023">
    <property type="term" value="F:signaling receptor activity"/>
    <property type="evidence" value="ECO:0007669"/>
    <property type="project" value="TreeGrafter"/>
</dbReference>
<comment type="caution">
    <text evidence="14">The sequence shown here is derived from an EMBL/GenBank/DDBJ whole genome shotgun (WGS) entry which is preliminary data.</text>
</comment>
<evidence type="ECO:0000256" key="7">
    <source>
        <dbReference type="ARBA" id="ARBA00022989"/>
    </source>
</evidence>
<dbReference type="InterPro" id="IPR001611">
    <property type="entry name" value="Leu-rich_rpt"/>
</dbReference>
<evidence type="ECO:0000313" key="15">
    <source>
        <dbReference type="Proteomes" id="UP001233172"/>
    </source>
</evidence>
<dbReference type="SUPFAM" id="SSF52200">
    <property type="entry name" value="Toll/Interleukin receptor TIR domain"/>
    <property type="match status" value="1"/>
</dbReference>
<gene>
    <name evidence="14" type="ORF">Bpfe_019773</name>
</gene>
<dbReference type="PANTHER" id="PTHR24365">
    <property type="entry name" value="TOLL-LIKE RECEPTOR"/>
    <property type="match status" value="1"/>
</dbReference>
<evidence type="ECO:0000256" key="5">
    <source>
        <dbReference type="ARBA" id="ARBA00022729"/>
    </source>
</evidence>
<keyword evidence="15" id="KW-1185">Reference proteome</keyword>
<evidence type="ECO:0000256" key="2">
    <source>
        <dbReference type="ARBA" id="ARBA00009634"/>
    </source>
</evidence>
<dbReference type="Gene3D" id="3.40.50.10140">
    <property type="entry name" value="Toll/interleukin-1 receptor homology (TIR) domain"/>
    <property type="match status" value="1"/>
</dbReference>
<dbReference type="InterPro" id="IPR000157">
    <property type="entry name" value="TIR_dom"/>
</dbReference>
<proteinExistence type="inferred from homology"/>
<keyword evidence="10" id="KW-0325">Glycoprotein</keyword>
<dbReference type="GO" id="GO:0005886">
    <property type="term" value="C:plasma membrane"/>
    <property type="evidence" value="ECO:0007669"/>
    <property type="project" value="TreeGrafter"/>
</dbReference>
<feature type="signal peptide" evidence="12">
    <location>
        <begin position="1"/>
        <end position="20"/>
    </location>
</feature>
<sequence length="1070" mass="123219">MCVSCTALLVYCFLVLPTAGELQEMSDLLSTYADLKTGEDNFFEYAEGRKKQQKDFNEDLDDLPKQYEGKVQSGFKESFVNDIVRNDNRETDRYIDNSPLGKSKWITCINSSRSTAFFASAEKCRKTGDMTVNCSGLSLTAVPPDLPFNMKQLILDNNVISELPDNTFENYTHLQNLSIASNCLRLLHNDSFYGLRHLRTLVLTNNILIYEANTFPLFVFRPLKNLTKLKLNLNNPYYTRPNDNYPDAALSYLKRLTSLYIDGLRNTKFGKGFSNMTNLKDLTLAGFTTSNCHISSLYADMFIHLSHLEYLSLQDCYLQGDQIDAKAFEPLFKLKILSLTHNEDIGIENIHKIFYGLRNATFLRDLYLQLINNRYSLGQCLNHDLLTYFPPNVEHLDVQENNIEAVDTYFLDKLPKSLKTLDLSGNRFVLGTYVSGMYRLANLSELRLNGGKYFYNLPTYYPYKSQNPFSEPKPNSSCSIYSDAGVKVTKTKFVLHFPLNLTNIEMNEAGLSYKLSYLQVNSSNNVENITLSGNNFVYLLGPIYGFKKLKFLDLSRSQVRSIFSTFFKNLPTLTYLNLSINLLSRCHRNLKKKYIYEALVNLEVLDLGLNNIDEFTPHILDHLISLKKLFLDYNPLKSFDVNISNMPQLEYLSLRHSRLHRLSVYTMKAVDEHITRGVNLSIDMAFNPILCECSNLDFIRWMTASSAFDPKFESYFCMYSDGSMQFIDDQFENTLLILSHECASHVIIFFSVSSGTTFLIILILIAILHRFRWKLKYMYYAAYLHYWKSSARDPNGKAFSYDVFLCYHEDDESFVLGTLCVELEKRGLKTLVHKRDFVSGKPIVSNIVEAVNCSRKTLVVLTDNMARSKWCQFEVQMATMEAVSYKRPVLIFLLMSDVPCCIMGAELSYCVQNNTYLQYPSPSKRTGHSEMDNFWIKLNALFDYRFWLKGDQGKKAIDINDLENELKILNAMEFKILDAGVQDPQCWSSRSSKLEFKILNAGVQDSQYWSSKSAILEFKILKAGVQDPQFIPQIINSDSEAFHYLSTLFHRQLLDERPTFSVLVDTEFFM</sequence>
<evidence type="ECO:0000256" key="1">
    <source>
        <dbReference type="ARBA" id="ARBA00004167"/>
    </source>
</evidence>
<evidence type="ECO:0000256" key="12">
    <source>
        <dbReference type="SAM" id="SignalP"/>
    </source>
</evidence>
<dbReference type="Pfam" id="PF13855">
    <property type="entry name" value="LRR_8"/>
    <property type="match status" value="2"/>
</dbReference>
<evidence type="ECO:0000256" key="10">
    <source>
        <dbReference type="ARBA" id="ARBA00023180"/>
    </source>
</evidence>
<feature type="transmembrane region" description="Helical" evidence="11">
    <location>
        <begin position="746"/>
        <end position="768"/>
    </location>
</feature>
<keyword evidence="4 11" id="KW-0812">Transmembrane</keyword>
<reference evidence="14" key="1">
    <citation type="journal article" date="2023" name="PLoS Negl. Trop. Dis.">
        <title>A genome sequence for Biomphalaria pfeifferi, the major vector snail for the human-infecting parasite Schistosoma mansoni.</title>
        <authorList>
            <person name="Bu L."/>
            <person name="Lu L."/>
            <person name="Laidemitt M.R."/>
            <person name="Zhang S.M."/>
            <person name="Mutuku M."/>
            <person name="Mkoji G."/>
            <person name="Steinauer M."/>
            <person name="Loker E.S."/>
        </authorList>
    </citation>
    <scope>NUCLEOTIDE SEQUENCE</scope>
    <source>
        <strain evidence="14">KasaAsao</strain>
    </source>
</reference>
<dbReference type="InterPro" id="IPR035897">
    <property type="entry name" value="Toll_tir_struct_dom_sf"/>
</dbReference>
<evidence type="ECO:0000256" key="11">
    <source>
        <dbReference type="SAM" id="Phobius"/>
    </source>
</evidence>
<evidence type="ECO:0000256" key="6">
    <source>
        <dbReference type="ARBA" id="ARBA00022737"/>
    </source>
</evidence>
<feature type="domain" description="TIR" evidence="13">
    <location>
        <begin position="799"/>
        <end position="942"/>
    </location>
</feature>
<evidence type="ECO:0000256" key="3">
    <source>
        <dbReference type="ARBA" id="ARBA00022614"/>
    </source>
</evidence>
<dbReference type="InterPro" id="IPR003591">
    <property type="entry name" value="Leu-rich_rpt_typical-subtyp"/>
</dbReference>
<evidence type="ECO:0000256" key="8">
    <source>
        <dbReference type="ARBA" id="ARBA00023136"/>
    </source>
</evidence>
<dbReference type="SMART" id="SM00369">
    <property type="entry name" value="LRR_TYP"/>
    <property type="match status" value="8"/>
</dbReference>
<name>A0AAD8F3Y3_BIOPF</name>
<dbReference type="GO" id="GO:0007165">
    <property type="term" value="P:signal transduction"/>
    <property type="evidence" value="ECO:0007669"/>
    <property type="project" value="InterPro"/>
</dbReference>
<dbReference type="SUPFAM" id="SSF52058">
    <property type="entry name" value="L domain-like"/>
    <property type="match status" value="2"/>
</dbReference>
<evidence type="ECO:0000313" key="14">
    <source>
        <dbReference type="EMBL" id="KAK0050852.1"/>
    </source>
</evidence>
<dbReference type="PANTHER" id="PTHR24365:SF541">
    <property type="entry name" value="PROTEIN TOLL-RELATED"/>
    <property type="match status" value="1"/>
</dbReference>
<keyword evidence="3" id="KW-0433">Leucine-rich repeat</keyword>
<comment type="subcellular location">
    <subcellularLocation>
        <location evidence="1">Membrane</location>
        <topology evidence="1">Single-pass membrane protein</topology>
    </subcellularLocation>
</comment>
<comment type="similarity">
    <text evidence="2">Belongs to the Toll-like receptor family.</text>
</comment>
<reference evidence="14" key="2">
    <citation type="submission" date="2023-04" db="EMBL/GenBank/DDBJ databases">
        <authorList>
            <person name="Bu L."/>
            <person name="Lu L."/>
            <person name="Laidemitt M.R."/>
            <person name="Zhang S.M."/>
            <person name="Mutuku M."/>
            <person name="Mkoji G."/>
            <person name="Steinauer M."/>
            <person name="Loker E.S."/>
        </authorList>
    </citation>
    <scope>NUCLEOTIDE SEQUENCE</scope>
    <source>
        <strain evidence="14">KasaAsao</strain>
        <tissue evidence="14">Whole Snail</tissue>
    </source>
</reference>
<organism evidence="14 15">
    <name type="scientific">Biomphalaria pfeifferi</name>
    <name type="common">Bloodfluke planorb</name>
    <name type="synonym">Freshwater snail</name>
    <dbReference type="NCBI Taxonomy" id="112525"/>
    <lineage>
        <taxon>Eukaryota</taxon>
        <taxon>Metazoa</taxon>
        <taxon>Spiralia</taxon>
        <taxon>Lophotrochozoa</taxon>
        <taxon>Mollusca</taxon>
        <taxon>Gastropoda</taxon>
        <taxon>Heterobranchia</taxon>
        <taxon>Euthyneura</taxon>
        <taxon>Panpulmonata</taxon>
        <taxon>Hygrophila</taxon>
        <taxon>Lymnaeoidea</taxon>
        <taxon>Planorbidae</taxon>
        <taxon>Biomphalaria</taxon>
    </lineage>
</organism>
<keyword evidence="6" id="KW-0677">Repeat</keyword>
<keyword evidence="9 14" id="KW-0675">Receptor</keyword>
<evidence type="ECO:0000256" key="4">
    <source>
        <dbReference type="ARBA" id="ARBA00022692"/>
    </source>
</evidence>
<accession>A0AAD8F3Y3</accession>
<dbReference type="EMBL" id="JASAOG010000110">
    <property type="protein sequence ID" value="KAK0050852.1"/>
    <property type="molecule type" value="Genomic_DNA"/>
</dbReference>
<protein>
    <submittedName>
        <fullName evidence="14">Toll-like receptor 2</fullName>
    </submittedName>
</protein>
<dbReference type="AlphaFoldDB" id="A0AAD8F3Y3"/>
<dbReference type="SMART" id="SM00255">
    <property type="entry name" value="TIR"/>
    <property type="match status" value="1"/>
</dbReference>
<dbReference type="PROSITE" id="PS50104">
    <property type="entry name" value="TIR"/>
    <property type="match status" value="1"/>
</dbReference>
<dbReference type="Gene3D" id="3.80.10.10">
    <property type="entry name" value="Ribonuclease Inhibitor"/>
    <property type="match status" value="3"/>
</dbReference>
<dbReference type="InterPro" id="IPR032675">
    <property type="entry name" value="LRR_dom_sf"/>
</dbReference>
<evidence type="ECO:0000259" key="13">
    <source>
        <dbReference type="PROSITE" id="PS50104"/>
    </source>
</evidence>
<dbReference type="Proteomes" id="UP001233172">
    <property type="component" value="Unassembled WGS sequence"/>
</dbReference>
<keyword evidence="8 11" id="KW-0472">Membrane</keyword>
<keyword evidence="7 11" id="KW-1133">Transmembrane helix</keyword>